<dbReference type="EMBL" id="LATX01001820">
    <property type="protein sequence ID" value="KTB37763.1"/>
    <property type="molecule type" value="Genomic_DNA"/>
</dbReference>
<evidence type="ECO:0008006" key="8">
    <source>
        <dbReference type="Google" id="ProtNLM"/>
    </source>
</evidence>
<evidence type="ECO:0000313" key="7">
    <source>
        <dbReference type="Proteomes" id="UP000054988"/>
    </source>
</evidence>
<evidence type="ECO:0000256" key="3">
    <source>
        <dbReference type="ARBA" id="ARBA00022670"/>
    </source>
</evidence>
<dbReference type="InterPro" id="IPR001563">
    <property type="entry name" value="Peptidase_S10"/>
</dbReference>
<dbReference type="Proteomes" id="UP000054988">
    <property type="component" value="Unassembled WGS sequence"/>
</dbReference>
<proteinExistence type="inferred from homology"/>
<dbReference type="GO" id="GO:0006508">
    <property type="term" value="P:proteolysis"/>
    <property type="evidence" value="ECO:0007669"/>
    <property type="project" value="UniProtKB-KW"/>
</dbReference>
<reference evidence="6 7" key="1">
    <citation type="submission" date="2015-12" db="EMBL/GenBank/DDBJ databases">
        <title>Draft genome sequence of Moniliophthora roreri, the causal agent of frosty pod rot of cacao.</title>
        <authorList>
            <person name="Aime M.C."/>
            <person name="Diaz-Valderrama J.R."/>
            <person name="Kijpornyongpan T."/>
            <person name="Phillips-Mora W."/>
        </authorList>
    </citation>
    <scope>NUCLEOTIDE SEQUENCE [LARGE SCALE GENOMIC DNA]</scope>
    <source>
        <strain evidence="6 7">MCA 2952</strain>
    </source>
</reference>
<keyword evidence="2" id="KW-0121">Carboxypeptidase</keyword>
<protein>
    <recommendedName>
        <fullName evidence="8">Carboxypeptidase</fullName>
    </recommendedName>
</protein>
<evidence type="ECO:0000256" key="5">
    <source>
        <dbReference type="ARBA" id="ARBA00023180"/>
    </source>
</evidence>
<sequence length="144" mass="15809">MALGVDPNRTFTSCNMEVNKAFFAQGDDMHNSALLLPELINDGIRLLVYAGDTDLVCNFIGNERYVEQLDTQFRDEFAKAKLTPWVDLSTGRQVGEVRSAGGNGLTAGNITFVRVYEAGHLVPFDQPSAALDMISRWIADVPPS</sequence>
<dbReference type="GO" id="GO:0004185">
    <property type="term" value="F:serine-type carboxypeptidase activity"/>
    <property type="evidence" value="ECO:0007669"/>
    <property type="project" value="InterPro"/>
</dbReference>
<dbReference type="Gene3D" id="3.40.50.1820">
    <property type="entry name" value="alpha/beta hydrolase"/>
    <property type="match status" value="1"/>
</dbReference>
<keyword evidence="3" id="KW-0645">Protease</keyword>
<evidence type="ECO:0000313" key="6">
    <source>
        <dbReference type="EMBL" id="KTB37763.1"/>
    </source>
</evidence>
<dbReference type="Pfam" id="PF00450">
    <property type="entry name" value="Peptidase_S10"/>
    <property type="match status" value="1"/>
</dbReference>
<comment type="caution">
    <text evidence="6">The sequence shown here is derived from an EMBL/GenBank/DDBJ whole genome shotgun (WGS) entry which is preliminary data.</text>
</comment>
<accession>A0A0W0FN62</accession>
<gene>
    <name evidence="6" type="ORF">WG66_9661</name>
</gene>
<dbReference type="AlphaFoldDB" id="A0A0W0FN62"/>
<organism evidence="6 7">
    <name type="scientific">Moniliophthora roreri</name>
    <name type="common">Frosty pod rot fungus</name>
    <name type="synonym">Monilia roreri</name>
    <dbReference type="NCBI Taxonomy" id="221103"/>
    <lineage>
        <taxon>Eukaryota</taxon>
        <taxon>Fungi</taxon>
        <taxon>Dikarya</taxon>
        <taxon>Basidiomycota</taxon>
        <taxon>Agaricomycotina</taxon>
        <taxon>Agaricomycetes</taxon>
        <taxon>Agaricomycetidae</taxon>
        <taxon>Agaricales</taxon>
        <taxon>Marasmiineae</taxon>
        <taxon>Marasmiaceae</taxon>
        <taxon>Moniliophthora</taxon>
    </lineage>
</organism>
<name>A0A0W0FN62_MONRR</name>
<keyword evidence="4" id="KW-0378">Hydrolase</keyword>
<evidence type="ECO:0000256" key="2">
    <source>
        <dbReference type="ARBA" id="ARBA00022645"/>
    </source>
</evidence>
<dbReference type="InterPro" id="IPR029058">
    <property type="entry name" value="AB_hydrolase_fold"/>
</dbReference>
<evidence type="ECO:0000256" key="4">
    <source>
        <dbReference type="ARBA" id="ARBA00022801"/>
    </source>
</evidence>
<keyword evidence="5" id="KW-0325">Glycoprotein</keyword>
<evidence type="ECO:0000256" key="1">
    <source>
        <dbReference type="ARBA" id="ARBA00009431"/>
    </source>
</evidence>
<dbReference type="SUPFAM" id="SSF53474">
    <property type="entry name" value="alpha/beta-Hydrolases"/>
    <property type="match status" value="1"/>
</dbReference>
<comment type="similarity">
    <text evidence="1">Belongs to the peptidase S10 family.</text>
</comment>